<keyword evidence="1" id="KW-1133">Transmembrane helix</keyword>
<feature type="transmembrane region" description="Helical" evidence="1">
    <location>
        <begin position="107"/>
        <end position="127"/>
    </location>
</feature>
<proteinExistence type="predicted"/>
<feature type="transmembrane region" description="Helical" evidence="1">
    <location>
        <begin position="165"/>
        <end position="183"/>
    </location>
</feature>
<evidence type="ECO:0000313" key="3">
    <source>
        <dbReference type="Proteomes" id="UP000619293"/>
    </source>
</evidence>
<organism evidence="2 3">
    <name type="scientific">Catellatospora chokoriensis</name>
    <dbReference type="NCBI Taxonomy" id="310353"/>
    <lineage>
        <taxon>Bacteria</taxon>
        <taxon>Bacillati</taxon>
        <taxon>Actinomycetota</taxon>
        <taxon>Actinomycetes</taxon>
        <taxon>Micromonosporales</taxon>
        <taxon>Micromonosporaceae</taxon>
        <taxon>Catellatospora</taxon>
    </lineage>
</organism>
<dbReference type="AlphaFoldDB" id="A0A8J3K763"/>
<feature type="transmembrane region" description="Helical" evidence="1">
    <location>
        <begin position="195"/>
        <end position="219"/>
    </location>
</feature>
<keyword evidence="3" id="KW-1185">Reference proteome</keyword>
<feature type="transmembrane region" description="Helical" evidence="1">
    <location>
        <begin position="73"/>
        <end position="95"/>
    </location>
</feature>
<feature type="transmembrane region" description="Helical" evidence="1">
    <location>
        <begin position="134"/>
        <end position="153"/>
    </location>
</feature>
<name>A0A8J3K763_9ACTN</name>
<sequence length="290" mass="30597">MRAPLIRAVLALYPATVRERYGDEIAELLHASPTPARDLVDTAWCALRDRLTHRSETMTVAQGRTAAWTMLRLIATPLALGLLMLALISTMGVLASAGNLYEFGNHMYVTAVVLSVPPAWFFGRWAARVRPIPAAVFAVPVALGLGVAAIAVVPGFGQVMGEQTPASLAAIASWTAGAALLGYTLRGLLGNGRTVAARLVGVVGGLLLPAAATAVYVLAALPAERAPRRFAPLWWASSVSGWDPGLVDDAYRQLEDVIKLLPQMLTLCTVFVLAVVAVTASRPRTVAPSA</sequence>
<keyword evidence="1" id="KW-0472">Membrane</keyword>
<evidence type="ECO:0000256" key="1">
    <source>
        <dbReference type="SAM" id="Phobius"/>
    </source>
</evidence>
<protein>
    <submittedName>
        <fullName evidence="2">Uncharacterized protein</fullName>
    </submittedName>
</protein>
<dbReference type="RefSeq" id="WP_191843059.1">
    <property type="nucleotide sequence ID" value="NZ_BAAALB010000031.1"/>
</dbReference>
<comment type="caution">
    <text evidence="2">The sequence shown here is derived from an EMBL/GenBank/DDBJ whole genome shotgun (WGS) entry which is preliminary data.</text>
</comment>
<gene>
    <name evidence="2" type="ORF">Cch02nite_41680</name>
</gene>
<dbReference type="Proteomes" id="UP000619293">
    <property type="component" value="Unassembled WGS sequence"/>
</dbReference>
<accession>A0A8J3K763</accession>
<keyword evidence="1" id="KW-0812">Transmembrane</keyword>
<reference evidence="2 3" key="1">
    <citation type="submission" date="2021-01" db="EMBL/GenBank/DDBJ databases">
        <title>Whole genome shotgun sequence of Catellatospora chokoriensis NBRC 107358.</title>
        <authorList>
            <person name="Komaki H."/>
            <person name="Tamura T."/>
        </authorList>
    </citation>
    <scope>NUCLEOTIDE SEQUENCE [LARGE SCALE GENOMIC DNA]</scope>
    <source>
        <strain evidence="2 3">NBRC 107358</strain>
    </source>
</reference>
<feature type="transmembrane region" description="Helical" evidence="1">
    <location>
        <begin position="260"/>
        <end position="280"/>
    </location>
</feature>
<dbReference type="EMBL" id="BONG01000025">
    <property type="protein sequence ID" value="GIF90724.1"/>
    <property type="molecule type" value="Genomic_DNA"/>
</dbReference>
<evidence type="ECO:0000313" key="2">
    <source>
        <dbReference type="EMBL" id="GIF90724.1"/>
    </source>
</evidence>